<evidence type="ECO:0000313" key="6">
    <source>
        <dbReference type="Proteomes" id="UP000001555"/>
    </source>
</evidence>
<dbReference type="VEuPathDB" id="VectorBase:ISCI011276"/>
<feature type="compositionally biased region" description="Basic and acidic residues" evidence="2">
    <location>
        <begin position="171"/>
        <end position="192"/>
    </location>
</feature>
<dbReference type="InterPro" id="IPR021567">
    <property type="entry name" value="LEDGF_IBD"/>
</dbReference>
<evidence type="ECO:0000313" key="5">
    <source>
        <dbReference type="EnsemblMetazoa" id="ISCW011276-PA"/>
    </source>
</evidence>
<dbReference type="InterPro" id="IPR036218">
    <property type="entry name" value="HIVI-bd_sf"/>
</dbReference>
<keyword evidence="7" id="KW-1267">Proteomics identification</keyword>
<dbReference type="InterPro" id="IPR035441">
    <property type="entry name" value="TFIIS/LEDGF_dom_sf"/>
</dbReference>
<dbReference type="STRING" id="6945.B7Q470"/>
<dbReference type="EnsemblMetazoa" id="ISCW011276-RA">
    <property type="protein sequence ID" value="ISCW011276-PA"/>
    <property type="gene ID" value="ISCW011276"/>
</dbReference>
<sequence>MGRHCFGVHGIHVRKTLLLYSAEKEEEKERLKKEKLEKKRKEKIEKMKQGQIEKRISELDKDIKNNLGVSGKDVDAALKALDEVDKLPLTQSLLRKEQEILYTVKKCSKFTGDDRIKKKAEYLYHKFKNILIVTTPEPLGATDKESEKQTEQRSDASKDINDATSAAEEGSPAKKDSTERSEALKSPAELREQASVAE</sequence>
<feature type="domain" description="Lens epithelium-derived growth factor integrase-binding" evidence="3">
    <location>
        <begin position="53"/>
        <end position="153"/>
    </location>
</feature>
<evidence type="ECO:0000313" key="4">
    <source>
        <dbReference type="EMBL" id="EEC13642.1"/>
    </source>
</evidence>
<dbReference type="EMBL" id="ABJB010566863">
    <property type="status" value="NOT_ANNOTATED_CDS"/>
    <property type="molecule type" value="Genomic_DNA"/>
</dbReference>
<keyword evidence="1" id="KW-0175">Coiled coil</keyword>
<dbReference type="OrthoDB" id="62853at2759"/>
<dbReference type="VEuPathDB" id="VectorBase:ISCP_028207"/>
<dbReference type="Pfam" id="PF11467">
    <property type="entry name" value="LEDGF"/>
    <property type="match status" value="1"/>
</dbReference>
<evidence type="ECO:0000256" key="1">
    <source>
        <dbReference type="SAM" id="Coils"/>
    </source>
</evidence>
<accession>B7Q470</accession>
<dbReference type="EMBL" id="ABJB010950670">
    <property type="status" value="NOT_ANNOTATED_CDS"/>
    <property type="molecule type" value="Genomic_DNA"/>
</dbReference>
<proteinExistence type="evidence at protein level"/>
<feature type="region of interest" description="Disordered" evidence="2">
    <location>
        <begin position="135"/>
        <end position="198"/>
    </location>
</feature>
<evidence type="ECO:0000259" key="3">
    <source>
        <dbReference type="Pfam" id="PF11467"/>
    </source>
</evidence>
<dbReference type="VEuPathDB" id="VectorBase:ISCW011276"/>
<reference evidence="4 6" key="1">
    <citation type="submission" date="2008-03" db="EMBL/GenBank/DDBJ databases">
        <title>Annotation of Ixodes scapularis.</title>
        <authorList>
            <consortium name="Ixodes scapularis Genome Project Consortium"/>
            <person name="Caler E."/>
            <person name="Hannick L.I."/>
            <person name="Bidwell S."/>
            <person name="Joardar V."/>
            <person name="Thiagarajan M."/>
            <person name="Amedeo P."/>
            <person name="Galinsky K.J."/>
            <person name="Schobel S."/>
            <person name="Inman J."/>
            <person name="Hostetler J."/>
            <person name="Miller J."/>
            <person name="Hammond M."/>
            <person name="Megy K."/>
            <person name="Lawson D."/>
            <person name="Kodira C."/>
            <person name="Sutton G."/>
            <person name="Meyer J."/>
            <person name="Hill C.A."/>
            <person name="Birren B."/>
            <person name="Nene V."/>
            <person name="Collins F."/>
            <person name="Alarcon-Chaidez F."/>
            <person name="Wikel S."/>
            <person name="Strausberg R."/>
        </authorList>
    </citation>
    <scope>NUCLEOTIDE SEQUENCE [LARGE SCALE GENOMIC DNA]</scope>
    <source>
        <strain evidence="6">Wikel</strain>
        <strain evidence="4">Wikel colony</strain>
    </source>
</reference>
<gene>
    <name evidence="4" type="ORF">IscW_ISCW011276</name>
</gene>
<keyword evidence="6" id="KW-1185">Reference proteome</keyword>
<reference evidence="5" key="2">
    <citation type="submission" date="2020-05" db="UniProtKB">
        <authorList>
            <consortium name="EnsemblMetazoa"/>
        </authorList>
    </citation>
    <scope>IDENTIFICATION</scope>
    <source>
        <strain evidence="5">wikel</strain>
    </source>
</reference>
<dbReference type="PaxDb" id="6945-B7Q470"/>
<dbReference type="Proteomes" id="UP000001555">
    <property type="component" value="Unassembled WGS sequence"/>
</dbReference>
<protein>
    <submittedName>
        <fullName evidence="4 5">Hdgfrp2 protein, putative</fullName>
    </submittedName>
</protein>
<evidence type="ECO:0000256" key="2">
    <source>
        <dbReference type="SAM" id="MobiDB-lite"/>
    </source>
</evidence>
<dbReference type="EMBL" id="ABJB010554063">
    <property type="status" value="NOT_ANNOTATED_CDS"/>
    <property type="molecule type" value="Genomic_DNA"/>
</dbReference>
<dbReference type="EMBL" id="ABJB010551881">
    <property type="status" value="NOT_ANNOTATED_CDS"/>
    <property type="molecule type" value="Genomic_DNA"/>
</dbReference>
<name>B7Q470_IXOSC</name>
<dbReference type="InParanoid" id="B7Q470"/>
<dbReference type="HOGENOM" id="CLU_1379509_0_0_1"/>
<feature type="coiled-coil region" evidence="1">
    <location>
        <begin position="17"/>
        <end position="53"/>
    </location>
</feature>
<dbReference type="SUPFAM" id="SSF140576">
    <property type="entry name" value="HIV integrase-binding domain"/>
    <property type="match status" value="1"/>
</dbReference>
<evidence type="ECO:0007829" key="7">
    <source>
        <dbReference type="PeptideAtlas" id="B7Q470"/>
    </source>
</evidence>
<dbReference type="AlphaFoldDB" id="B7Q470"/>
<feature type="compositionally biased region" description="Basic and acidic residues" evidence="2">
    <location>
        <begin position="142"/>
        <end position="161"/>
    </location>
</feature>
<dbReference type="EMBL" id="DS853577">
    <property type="protein sequence ID" value="EEC13642.1"/>
    <property type="molecule type" value="Genomic_DNA"/>
</dbReference>
<organism>
    <name type="scientific">Ixodes scapularis</name>
    <name type="common">Black-legged tick</name>
    <name type="synonym">Deer tick</name>
    <dbReference type="NCBI Taxonomy" id="6945"/>
    <lineage>
        <taxon>Eukaryota</taxon>
        <taxon>Metazoa</taxon>
        <taxon>Ecdysozoa</taxon>
        <taxon>Arthropoda</taxon>
        <taxon>Chelicerata</taxon>
        <taxon>Arachnida</taxon>
        <taxon>Acari</taxon>
        <taxon>Parasitiformes</taxon>
        <taxon>Ixodida</taxon>
        <taxon>Ixodoidea</taxon>
        <taxon>Ixodidae</taxon>
        <taxon>Ixodinae</taxon>
        <taxon>Ixodes</taxon>
    </lineage>
</organism>
<dbReference type="Gene3D" id="1.20.930.10">
    <property type="entry name" value="Conserved domain common to transcription factors TFIIS, elongin A, CRSP70"/>
    <property type="match status" value="1"/>
</dbReference>